<reference evidence="1 2" key="1">
    <citation type="journal article" date="2024" name="J Genomics">
        <title>Draft genome sequencing and assembly of Favolaschia claudopus CIRM-BRFM 2984 isolated from oak limbs.</title>
        <authorList>
            <person name="Navarro D."/>
            <person name="Drula E."/>
            <person name="Chaduli D."/>
            <person name="Cazenave R."/>
            <person name="Ahrendt S."/>
            <person name="Wang J."/>
            <person name="Lipzen A."/>
            <person name="Daum C."/>
            <person name="Barry K."/>
            <person name="Grigoriev I.V."/>
            <person name="Favel A."/>
            <person name="Rosso M.N."/>
            <person name="Martin F."/>
        </authorList>
    </citation>
    <scope>NUCLEOTIDE SEQUENCE [LARGE SCALE GENOMIC DNA]</scope>
    <source>
        <strain evidence="1 2">CIRM-BRFM 2984</strain>
    </source>
</reference>
<comment type="caution">
    <text evidence="1">The sequence shown here is derived from an EMBL/GenBank/DDBJ whole genome shotgun (WGS) entry which is preliminary data.</text>
</comment>
<dbReference type="Gene3D" id="3.80.10.10">
    <property type="entry name" value="Ribonuclease Inhibitor"/>
    <property type="match status" value="1"/>
</dbReference>
<keyword evidence="2" id="KW-1185">Reference proteome</keyword>
<proteinExistence type="predicted"/>
<dbReference type="AlphaFoldDB" id="A0AAW0E1W9"/>
<organism evidence="1 2">
    <name type="scientific">Favolaschia claudopus</name>
    <dbReference type="NCBI Taxonomy" id="2862362"/>
    <lineage>
        <taxon>Eukaryota</taxon>
        <taxon>Fungi</taxon>
        <taxon>Dikarya</taxon>
        <taxon>Basidiomycota</taxon>
        <taxon>Agaricomycotina</taxon>
        <taxon>Agaricomycetes</taxon>
        <taxon>Agaricomycetidae</taxon>
        <taxon>Agaricales</taxon>
        <taxon>Marasmiineae</taxon>
        <taxon>Mycenaceae</taxon>
        <taxon>Favolaschia</taxon>
    </lineage>
</organism>
<gene>
    <name evidence="1" type="ORF">R3P38DRAFT_1182987</name>
</gene>
<name>A0AAW0E1W9_9AGAR</name>
<accession>A0AAW0E1W9</accession>
<dbReference type="Proteomes" id="UP001362999">
    <property type="component" value="Unassembled WGS sequence"/>
</dbReference>
<dbReference type="EMBL" id="JAWWNJ010000004">
    <property type="protein sequence ID" value="KAK7057668.1"/>
    <property type="molecule type" value="Genomic_DNA"/>
</dbReference>
<protein>
    <recommendedName>
        <fullName evidence="3">F-box domain-containing protein</fullName>
    </recommendedName>
</protein>
<evidence type="ECO:0008006" key="3">
    <source>
        <dbReference type="Google" id="ProtNLM"/>
    </source>
</evidence>
<evidence type="ECO:0000313" key="1">
    <source>
        <dbReference type="EMBL" id="KAK7057668.1"/>
    </source>
</evidence>
<dbReference type="InterPro" id="IPR032675">
    <property type="entry name" value="LRR_dom_sf"/>
</dbReference>
<dbReference type="SUPFAM" id="SSF52047">
    <property type="entry name" value="RNI-like"/>
    <property type="match status" value="1"/>
</dbReference>
<evidence type="ECO:0000313" key="2">
    <source>
        <dbReference type="Proteomes" id="UP001362999"/>
    </source>
</evidence>
<sequence>MNSVRQDFSGLPLDLLGPIMEQLSDSRRALSACVLVNRSFNHAAMPLLYSVLDSRLVSKSDKTLVYHPSMTLNRRPELAQYVRHVTETGAVHRGLTPQHPNITENTLHALSLCTNLRSLTWIDDFQRFSGSDAVLLSFLAVVRRHPLRSLTIRTHGDLGTDAWAQLTTLTGLQRVSIWCLEGPPYLLGNGWATRLRSTLTHLELGRCAGVPNTLLFSMLSQLPLLQDIRLKGAPSNAIPRVLALLRNLRSLDTEYLVSGPLNPRLTPSADEMATLRNLTVRTSSIDIMGPLKLWGWITMILPRPGLETLKLHAFTLHMGHTQIPRAFILDLATTQADTLKHFIAGDAELTLADIDCLCYKFPKLETLQCLVVAADVESITTAVEKAINLKMLRLQVHWIHVDEQPVSERLTIDQAKRWMLHSKNSRLRTIGINSVIYTVRSFLVSVTHPDLFVQGKWSLEEQSLKFNVITDVEGDKWNT</sequence>